<keyword evidence="7 10" id="KW-0472">Membrane</keyword>
<gene>
    <name evidence="11" type="ORF">XYLVIOL_LOCUS2307</name>
</gene>
<dbReference type="Proteomes" id="UP001642520">
    <property type="component" value="Unassembled WGS sequence"/>
</dbReference>
<keyword evidence="4 10" id="KW-0812">Transmembrane</keyword>
<keyword evidence="6 10" id="KW-1133">Transmembrane helix</keyword>
<evidence type="ECO:0000256" key="7">
    <source>
        <dbReference type="ARBA" id="ARBA00023136"/>
    </source>
</evidence>
<comment type="similarity">
    <text evidence="10">Belongs to the insect chemoreceptor superfamily. Heteromeric odorant receptor channel (TC 1.A.69) family.</text>
</comment>
<evidence type="ECO:0000256" key="6">
    <source>
        <dbReference type="ARBA" id="ARBA00022989"/>
    </source>
</evidence>
<reference evidence="11 12" key="1">
    <citation type="submission" date="2024-08" db="EMBL/GenBank/DDBJ databases">
        <authorList>
            <person name="Will J Nash"/>
            <person name="Angela Man"/>
            <person name="Seanna McTaggart"/>
            <person name="Kendall Baker"/>
            <person name="Tom Barker"/>
            <person name="Leah Catchpole"/>
            <person name="Alex Durrant"/>
            <person name="Karim Gharbi"/>
            <person name="Naomi Irish"/>
            <person name="Gemy Kaithakottil"/>
            <person name="Debby Ku"/>
            <person name="Aaliyah Providence"/>
            <person name="Felix Shaw"/>
            <person name="David Swarbreck"/>
            <person name="Chris Watkins"/>
            <person name="Ann M. McCartney"/>
            <person name="Giulio Formenti"/>
            <person name="Alice Mouton"/>
            <person name="Noel Vella"/>
            <person name="Bjorn M von Reumont"/>
            <person name="Adriana Vella"/>
            <person name="Wilfried Haerty"/>
        </authorList>
    </citation>
    <scope>NUCLEOTIDE SEQUENCE [LARGE SCALE GENOMIC DNA]</scope>
</reference>
<evidence type="ECO:0000256" key="10">
    <source>
        <dbReference type="RuleBase" id="RU351113"/>
    </source>
</evidence>
<dbReference type="PANTHER" id="PTHR21137">
    <property type="entry name" value="ODORANT RECEPTOR"/>
    <property type="match status" value="1"/>
</dbReference>
<evidence type="ECO:0000256" key="5">
    <source>
        <dbReference type="ARBA" id="ARBA00022725"/>
    </source>
</evidence>
<evidence type="ECO:0000256" key="4">
    <source>
        <dbReference type="ARBA" id="ARBA00022692"/>
    </source>
</evidence>
<organism evidence="11 12">
    <name type="scientific">Xylocopa violacea</name>
    <name type="common">Violet carpenter bee</name>
    <name type="synonym">Apis violacea</name>
    <dbReference type="NCBI Taxonomy" id="135666"/>
    <lineage>
        <taxon>Eukaryota</taxon>
        <taxon>Metazoa</taxon>
        <taxon>Ecdysozoa</taxon>
        <taxon>Arthropoda</taxon>
        <taxon>Hexapoda</taxon>
        <taxon>Insecta</taxon>
        <taxon>Pterygota</taxon>
        <taxon>Neoptera</taxon>
        <taxon>Endopterygota</taxon>
        <taxon>Hymenoptera</taxon>
        <taxon>Apocrita</taxon>
        <taxon>Aculeata</taxon>
        <taxon>Apoidea</taxon>
        <taxon>Anthophila</taxon>
        <taxon>Apidae</taxon>
        <taxon>Xylocopa</taxon>
        <taxon>Xylocopa</taxon>
    </lineage>
</organism>
<comment type="caution">
    <text evidence="10">Lacks conserved residue(s) required for the propagation of feature annotation.</text>
</comment>
<evidence type="ECO:0000256" key="8">
    <source>
        <dbReference type="ARBA" id="ARBA00023170"/>
    </source>
</evidence>
<accession>A0ABP1N9F4</accession>
<evidence type="ECO:0000256" key="3">
    <source>
        <dbReference type="ARBA" id="ARBA00022606"/>
    </source>
</evidence>
<keyword evidence="5 10" id="KW-0552">Olfaction</keyword>
<evidence type="ECO:0000313" key="12">
    <source>
        <dbReference type="Proteomes" id="UP001642520"/>
    </source>
</evidence>
<comment type="subcellular location">
    <subcellularLocation>
        <location evidence="1 10">Cell membrane</location>
        <topology evidence="1 10">Multi-pass membrane protein</topology>
    </subcellularLocation>
</comment>
<feature type="transmembrane region" description="Helical" evidence="10">
    <location>
        <begin position="77"/>
        <end position="96"/>
    </location>
</feature>
<keyword evidence="8 10" id="KW-0675">Receptor</keyword>
<dbReference type="InterPro" id="IPR004117">
    <property type="entry name" value="7tm6_olfct_rcpt"/>
</dbReference>
<dbReference type="PANTHER" id="PTHR21137:SF35">
    <property type="entry name" value="ODORANT RECEPTOR 19A-RELATED"/>
    <property type="match status" value="1"/>
</dbReference>
<dbReference type="EMBL" id="CAXAJV020001287">
    <property type="protein sequence ID" value="CAL7936668.1"/>
    <property type="molecule type" value="Genomic_DNA"/>
</dbReference>
<keyword evidence="3 10" id="KW-0716">Sensory transduction</keyword>
<evidence type="ECO:0000256" key="2">
    <source>
        <dbReference type="ARBA" id="ARBA00022475"/>
    </source>
</evidence>
<keyword evidence="12" id="KW-1185">Reference proteome</keyword>
<keyword evidence="9 10" id="KW-0807">Transducer</keyword>
<evidence type="ECO:0000256" key="9">
    <source>
        <dbReference type="ARBA" id="ARBA00023224"/>
    </source>
</evidence>
<evidence type="ECO:0000256" key="1">
    <source>
        <dbReference type="ARBA" id="ARBA00004651"/>
    </source>
</evidence>
<feature type="transmembrane region" description="Helical" evidence="10">
    <location>
        <begin position="129"/>
        <end position="148"/>
    </location>
</feature>
<feature type="transmembrane region" description="Helical" evidence="10">
    <location>
        <begin position="43"/>
        <end position="65"/>
    </location>
</feature>
<feature type="transmembrane region" description="Helical" evidence="10">
    <location>
        <begin position="305"/>
        <end position="328"/>
    </location>
</feature>
<protein>
    <recommendedName>
        <fullName evidence="10">Odorant receptor</fullName>
    </recommendedName>
</protein>
<comment type="caution">
    <text evidence="11">The sequence shown here is derived from an EMBL/GenBank/DDBJ whole genome shotgun (WGS) entry which is preliminary data.</text>
</comment>
<dbReference type="Pfam" id="PF02949">
    <property type="entry name" value="7tm_6"/>
    <property type="match status" value="1"/>
</dbReference>
<keyword evidence="2" id="KW-1003">Cell membrane</keyword>
<sequence length="398" mass="44947">MARTRTPEQDLKHALRLVQPVMTLLGVWPSAVDASFATKLLQWSTVAVALLLQFLVLVPGILYVFLKEKSGRRKLGLLLPFIFSSGQLGKYIVILYRMKELRDAMIRIKRDWLSATEEDLRVLKTKAEIGYTVMFLVTMTVYTSGLSNRAIIPLSRGRIVLPDNTTVRMLPCATHITLFDVQASPYYEIVFALQVFSGLVSYSILSGTVGIFTILCLHICAMLRILIGKMLELTDRTDTDERNVQAKIVGIVEYQTKIKEFISNVELITQYLCFVEIIEDTSFMCIVGYCIILEWKNQNITATIVFMWVMVTCVCFTFSICYVGQLLVDESGNLERTSNTLSWYRLPTRKARSLVPVIIMSNSPIKLTAAKVVEVSLSTFTDIVKASVGYLNILRTVI</sequence>
<name>A0ABP1N9F4_XYLVO</name>
<evidence type="ECO:0000313" key="11">
    <source>
        <dbReference type="EMBL" id="CAL7936668.1"/>
    </source>
</evidence>
<proteinExistence type="inferred from homology"/>